<sequence length="478" mass="52853">MAGKQTFGVVAVSLCRRKHTMSTVYRPVKTIAPAKGGGGSTQQVNISKSQRLMADNGLIRQSSCPGSFHLLPVALRSQEKLVRLVDKFMEKAGCQKIQMPILTSENLWNATGRLNECAPELMTVADRHNKRFLLSPTHEEAVCDLINGCQTSYRQLPLRLYQMTDKFRDEKRPRFGLLRARQFLMKDLYTFDTTEENAIRTYDEIVTIYGQLFDSLGLKWMKASGSTGTIGGKQSDEFHLISEVGEDNLIHCNSCNVAFNEELLTNTEHRTVAVGAATMSQSTASSPNPTCIKCGSSDLSSSKSIEIGHAFLLGTKYTQPLKTMYITADNESVLMEMGCYGIGVSRLLAAALEVSSTDKELRWPVSIAPYLLSILPPKGGSKEAKVGDSLFQNFYKVMHELLGNDVIIDDRLDQTVGKRLLDTKKLGIPYVAVFGKSLITDSGTPLIELQDTNNGTVQTLSYREAVNFIYDAKVKSEV</sequence>
<dbReference type="FunFam" id="3.30.930.10:FF:000042">
    <property type="entry name" value="probable proline--tRNA ligase, mitochondrial"/>
    <property type="match status" value="1"/>
</dbReference>
<dbReference type="Proteomes" id="UP000198287">
    <property type="component" value="Unassembled WGS sequence"/>
</dbReference>
<keyword evidence="12" id="KW-1185">Reference proteome</keyword>
<name>A0A226DC93_FOLCA</name>
<dbReference type="InterPro" id="IPR045864">
    <property type="entry name" value="aa-tRNA-synth_II/BPL/LPL"/>
</dbReference>
<dbReference type="GO" id="GO:0005524">
    <property type="term" value="F:ATP binding"/>
    <property type="evidence" value="ECO:0007669"/>
    <property type="project" value="UniProtKB-KW"/>
</dbReference>
<feature type="domain" description="Aminoacyl-transfer RNA synthetases class-II family profile" evidence="10">
    <location>
        <begin position="79"/>
        <end position="364"/>
    </location>
</feature>
<dbReference type="GO" id="GO:0004827">
    <property type="term" value="F:proline-tRNA ligase activity"/>
    <property type="evidence" value="ECO:0007669"/>
    <property type="project" value="UniProtKB-EC"/>
</dbReference>
<dbReference type="SUPFAM" id="SSF52954">
    <property type="entry name" value="Class II aaRS ABD-related"/>
    <property type="match status" value="1"/>
</dbReference>
<reference evidence="11 12" key="1">
    <citation type="submission" date="2015-12" db="EMBL/GenBank/DDBJ databases">
        <title>The genome of Folsomia candida.</title>
        <authorList>
            <person name="Faddeeva A."/>
            <person name="Derks M.F."/>
            <person name="Anvar Y."/>
            <person name="Smit S."/>
            <person name="Van Straalen N."/>
            <person name="Roelofs D."/>
        </authorList>
    </citation>
    <scope>NUCLEOTIDE SEQUENCE [LARGE SCALE GENOMIC DNA]</scope>
    <source>
        <strain evidence="11 12">VU population</strain>
        <tissue evidence="11">Whole body</tissue>
    </source>
</reference>
<comment type="catalytic activity">
    <reaction evidence="8">
        <text>tRNA(Pro) + L-proline + ATP = L-prolyl-tRNA(Pro) + AMP + diphosphate</text>
        <dbReference type="Rhea" id="RHEA:14305"/>
        <dbReference type="Rhea" id="RHEA-COMP:9700"/>
        <dbReference type="Rhea" id="RHEA-COMP:9702"/>
        <dbReference type="ChEBI" id="CHEBI:30616"/>
        <dbReference type="ChEBI" id="CHEBI:33019"/>
        <dbReference type="ChEBI" id="CHEBI:60039"/>
        <dbReference type="ChEBI" id="CHEBI:78442"/>
        <dbReference type="ChEBI" id="CHEBI:78532"/>
        <dbReference type="ChEBI" id="CHEBI:456215"/>
        <dbReference type="EC" id="6.1.1.15"/>
    </reaction>
</comment>
<organism evidence="11 12">
    <name type="scientific">Folsomia candida</name>
    <name type="common">Springtail</name>
    <dbReference type="NCBI Taxonomy" id="158441"/>
    <lineage>
        <taxon>Eukaryota</taxon>
        <taxon>Metazoa</taxon>
        <taxon>Ecdysozoa</taxon>
        <taxon>Arthropoda</taxon>
        <taxon>Hexapoda</taxon>
        <taxon>Collembola</taxon>
        <taxon>Entomobryomorpha</taxon>
        <taxon>Isotomoidea</taxon>
        <taxon>Isotomidae</taxon>
        <taxon>Proisotominae</taxon>
        <taxon>Folsomia</taxon>
    </lineage>
</organism>
<dbReference type="InterPro" id="IPR033730">
    <property type="entry name" value="ProRS_core_prok"/>
</dbReference>
<dbReference type="Gene3D" id="3.30.930.10">
    <property type="entry name" value="Bira Bifunctional Protein, Domain 2"/>
    <property type="match status" value="1"/>
</dbReference>
<dbReference type="InterPro" id="IPR036621">
    <property type="entry name" value="Anticodon-bd_dom_sf"/>
</dbReference>
<evidence type="ECO:0000256" key="9">
    <source>
        <dbReference type="ARBA" id="ARBA00071545"/>
    </source>
</evidence>
<evidence type="ECO:0000256" key="8">
    <source>
        <dbReference type="ARBA" id="ARBA00047671"/>
    </source>
</evidence>
<dbReference type="InterPro" id="IPR002316">
    <property type="entry name" value="Pro-tRNA-ligase_IIa"/>
</dbReference>
<evidence type="ECO:0000256" key="7">
    <source>
        <dbReference type="ARBA" id="ARBA00029731"/>
    </source>
</evidence>
<evidence type="ECO:0000256" key="3">
    <source>
        <dbReference type="ARBA" id="ARBA00022741"/>
    </source>
</evidence>
<dbReference type="STRING" id="158441.A0A226DC93"/>
<dbReference type="InterPro" id="IPR004154">
    <property type="entry name" value="Anticodon-bd"/>
</dbReference>
<dbReference type="AlphaFoldDB" id="A0A226DC93"/>
<dbReference type="EMBL" id="LNIX01000025">
    <property type="protein sequence ID" value="OXA42750.1"/>
    <property type="molecule type" value="Genomic_DNA"/>
</dbReference>
<dbReference type="CDD" id="cd00779">
    <property type="entry name" value="ProRS_core_prok"/>
    <property type="match status" value="1"/>
</dbReference>
<protein>
    <recommendedName>
        <fullName evidence="9">Probable proline--tRNA ligase, mitochondrial</fullName>
        <ecNumber evidence="1">6.1.1.15</ecNumber>
    </recommendedName>
    <alternativeName>
        <fullName evidence="7">Prolyl-tRNA synthetase</fullName>
    </alternativeName>
</protein>
<comment type="caution">
    <text evidence="11">The sequence shown here is derived from an EMBL/GenBank/DDBJ whole genome shotgun (WGS) entry which is preliminary data.</text>
</comment>
<dbReference type="PANTHER" id="PTHR42753">
    <property type="entry name" value="MITOCHONDRIAL RIBOSOME PROTEIN L39/PROLYL-TRNA LIGASE FAMILY MEMBER"/>
    <property type="match status" value="1"/>
</dbReference>
<keyword evidence="3" id="KW-0547">Nucleotide-binding</keyword>
<keyword evidence="4" id="KW-0067">ATP-binding</keyword>
<dbReference type="Pfam" id="PF03129">
    <property type="entry name" value="HGTP_anticodon"/>
    <property type="match status" value="1"/>
</dbReference>
<dbReference type="PROSITE" id="PS50862">
    <property type="entry name" value="AA_TRNA_LIGASE_II"/>
    <property type="match status" value="1"/>
</dbReference>
<dbReference type="Pfam" id="PF00587">
    <property type="entry name" value="tRNA-synt_2b"/>
    <property type="match status" value="1"/>
</dbReference>
<evidence type="ECO:0000313" key="11">
    <source>
        <dbReference type="EMBL" id="OXA42750.1"/>
    </source>
</evidence>
<dbReference type="InterPro" id="IPR006195">
    <property type="entry name" value="aa-tRNA-synth_II"/>
</dbReference>
<evidence type="ECO:0000256" key="5">
    <source>
        <dbReference type="ARBA" id="ARBA00022917"/>
    </source>
</evidence>
<dbReference type="PANTHER" id="PTHR42753:SF10">
    <property type="entry name" value="PROLINE--TRNA LIGASE, MITOCHONDRIAL-RELATED"/>
    <property type="match status" value="1"/>
</dbReference>
<keyword evidence="2 11" id="KW-0436">Ligase</keyword>
<evidence type="ECO:0000313" key="12">
    <source>
        <dbReference type="Proteomes" id="UP000198287"/>
    </source>
</evidence>
<dbReference type="InterPro" id="IPR002314">
    <property type="entry name" value="aa-tRNA-synt_IIb"/>
</dbReference>
<dbReference type="OrthoDB" id="10267474at2759"/>
<dbReference type="GO" id="GO:0005739">
    <property type="term" value="C:mitochondrion"/>
    <property type="evidence" value="ECO:0007669"/>
    <property type="project" value="TreeGrafter"/>
</dbReference>
<evidence type="ECO:0000256" key="6">
    <source>
        <dbReference type="ARBA" id="ARBA00023146"/>
    </source>
</evidence>
<keyword evidence="6" id="KW-0030">Aminoacyl-tRNA synthetase</keyword>
<dbReference type="PRINTS" id="PR01046">
    <property type="entry name" value="TRNASYNTHPRO"/>
</dbReference>
<evidence type="ECO:0000256" key="1">
    <source>
        <dbReference type="ARBA" id="ARBA00012831"/>
    </source>
</evidence>
<dbReference type="InterPro" id="IPR050062">
    <property type="entry name" value="Pro-tRNA_synthetase"/>
</dbReference>
<dbReference type="OMA" id="EICGHQE"/>
<gene>
    <name evidence="11" type="ORF">Fcan01_22562</name>
</gene>
<dbReference type="Gene3D" id="3.40.50.800">
    <property type="entry name" value="Anticodon-binding domain"/>
    <property type="match status" value="1"/>
</dbReference>
<evidence type="ECO:0000256" key="4">
    <source>
        <dbReference type="ARBA" id="ARBA00022840"/>
    </source>
</evidence>
<accession>A0A226DC93</accession>
<dbReference type="GO" id="GO:0006433">
    <property type="term" value="P:prolyl-tRNA aminoacylation"/>
    <property type="evidence" value="ECO:0007669"/>
    <property type="project" value="InterPro"/>
</dbReference>
<keyword evidence="5" id="KW-0648">Protein biosynthesis</keyword>
<dbReference type="SUPFAM" id="SSF55681">
    <property type="entry name" value="Class II aaRS and biotin synthetases"/>
    <property type="match status" value="1"/>
</dbReference>
<evidence type="ECO:0000256" key="2">
    <source>
        <dbReference type="ARBA" id="ARBA00022598"/>
    </source>
</evidence>
<dbReference type="EC" id="6.1.1.15" evidence="1"/>
<evidence type="ECO:0000259" key="10">
    <source>
        <dbReference type="PROSITE" id="PS50862"/>
    </source>
</evidence>
<proteinExistence type="predicted"/>